<dbReference type="Proteomes" id="UP000057088">
    <property type="component" value="Chromosome 2"/>
</dbReference>
<dbReference type="Pfam" id="PF05258">
    <property type="entry name" value="DciA"/>
    <property type="match status" value="1"/>
</dbReference>
<keyword evidence="2" id="KW-1185">Reference proteome</keyword>
<protein>
    <submittedName>
        <fullName evidence="1">DUF721 domain-containing protein</fullName>
    </submittedName>
</protein>
<dbReference type="EMBL" id="CP014035">
    <property type="protein sequence ID" value="AMF96188.2"/>
    <property type="molecule type" value="Genomic_DNA"/>
</dbReference>
<name>A0ABM5XSS1_VIBFL</name>
<reference evidence="2" key="1">
    <citation type="submission" date="2015-12" db="EMBL/GenBank/DDBJ databases">
        <title>FDA dAtabase for Regulatory Grade micrObial Sequences (FDA-ARGOS): Supporting development and validation of Infectious Disease Dx tests.</title>
        <authorList>
            <person name="Hoffmann M."/>
            <person name="Allard M."/>
            <person name="Evans P."/>
            <person name="Brown E."/>
            <person name="Tallon L.J."/>
            <person name="Sadzewicz L."/>
            <person name="Sengamalay N."/>
            <person name="Ott S."/>
            <person name="Godinez A."/>
            <person name="Nagaraj S."/>
            <person name="Vyas G."/>
            <person name="Aluvathingal J."/>
            <person name="Nadendla S."/>
            <person name="Geyer C."/>
            <person name="Sichtig H."/>
        </authorList>
    </citation>
    <scope>NUCLEOTIDE SEQUENCE [LARGE SCALE GENOMIC DNA]</scope>
    <source>
        <strain evidence="2">ATCC 33809</strain>
    </source>
</reference>
<gene>
    <name evidence="1" type="ORF">AL536_17820</name>
</gene>
<proteinExistence type="predicted"/>
<evidence type="ECO:0000313" key="1">
    <source>
        <dbReference type="EMBL" id="AMF96188.2"/>
    </source>
</evidence>
<sequence length="155" mass="17507">MSTMRDHRPTNTEELIEASRLSQLQEHAKEILQLNQLLKTLLPRGTEQHVRAANIRGGHLVLEAASAAIKMKIDYDRLSLLNQLRAHGFGRLISIDIKINPDLYRNQSRSTAKPEEAKPRPPLTEHAAQVLMTIAENASPKVRQRLENLAKLAKK</sequence>
<accession>A0ABM5XSS1</accession>
<organism evidence="1 2">
    <name type="scientific">Vibrio fluvialis</name>
    <dbReference type="NCBI Taxonomy" id="676"/>
    <lineage>
        <taxon>Bacteria</taxon>
        <taxon>Pseudomonadati</taxon>
        <taxon>Pseudomonadota</taxon>
        <taxon>Gammaproteobacteria</taxon>
        <taxon>Vibrionales</taxon>
        <taxon>Vibrionaceae</taxon>
        <taxon>Vibrio</taxon>
    </lineage>
</organism>
<evidence type="ECO:0000313" key="2">
    <source>
        <dbReference type="Proteomes" id="UP000057088"/>
    </source>
</evidence>
<dbReference type="InterPro" id="IPR007922">
    <property type="entry name" value="DciA-like"/>
</dbReference>